<reference evidence="3 4" key="1">
    <citation type="journal article" date="2020" name="Microb. Ecol.">
        <title>Ecogenomics of the Marine Benthic Filamentous Cyanobacterium Adonisia.</title>
        <authorList>
            <person name="Walter J.M."/>
            <person name="Coutinho F.H."/>
            <person name="Leomil L."/>
            <person name="Hargreaves P.I."/>
            <person name="Campeao M.E."/>
            <person name="Vieira V.V."/>
            <person name="Silva B.S."/>
            <person name="Fistarol G.O."/>
            <person name="Salomon P.S."/>
            <person name="Sawabe T."/>
            <person name="Mino S."/>
            <person name="Hosokawa M."/>
            <person name="Miyashita H."/>
            <person name="Maruyama F."/>
            <person name="van Verk M.C."/>
            <person name="Dutilh B.E."/>
            <person name="Thompson C.C."/>
            <person name="Thompson F.L."/>
        </authorList>
    </citation>
    <scope>NUCLEOTIDE SEQUENCE [LARGE SCALE GENOMIC DNA]</scope>
    <source>
        <strain evidence="3 4">CCMR0082</strain>
    </source>
</reference>
<dbReference type="Gene3D" id="1.10.443.10">
    <property type="entry name" value="Intergrase catalytic core"/>
    <property type="match status" value="1"/>
</dbReference>
<evidence type="ECO:0000259" key="2">
    <source>
        <dbReference type="PROSITE" id="PS51898"/>
    </source>
</evidence>
<organism evidence="3 4">
    <name type="scientific">Adonisia turfae CCMR0082</name>
    <dbReference type="NCBI Taxonomy" id="2304604"/>
    <lineage>
        <taxon>Bacteria</taxon>
        <taxon>Bacillati</taxon>
        <taxon>Cyanobacteriota</taxon>
        <taxon>Adonisia</taxon>
        <taxon>Adonisia turfae</taxon>
    </lineage>
</organism>
<dbReference type="PROSITE" id="PS51898">
    <property type="entry name" value="TYR_RECOMBINASE"/>
    <property type="match status" value="1"/>
</dbReference>
<dbReference type="PANTHER" id="PTHR30349">
    <property type="entry name" value="PHAGE INTEGRASE-RELATED"/>
    <property type="match status" value="1"/>
</dbReference>
<dbReference type="SUPFAM" id="SSF56349">
    <property type="entry name" value="DNA breaking-rejoining enzymes"/>
    <property type="match status" value="1"/>
</dbReference>
<protein>
    <submittedName>
        <fullName evidence="3">Site-specific integrase</fullName>
    </submittedName>
</protein>
<evidence type="ECO:0000256" key="1">
    <source>
        <dbReference type="ARBA" id="ARBA00023172"/>
    </source>
</evidence>
<dbReference type="InterPro" id="IPR011010">
    <property type="entry name" value="DNA_brk_join_enz"/>
</dbReference>
<feature type="domain" description="Tyr recombinase" evidence="2">
    <location>
        <begin position="19"/>
        <end position="199"/>
    </location>
</feature>
<dbReference type="InterPro" id="IPR050090">
    <property type="entry name" value="Tyrosine_recombinase_XerCD"/>
</dbReference>
<dbReference type="GO" id="GO:0006310">
    <property type="term" value="P:DNA recombination"/>
    <property type="evidence" value="ECO:0007669"/>
    <property type="project" value="UniProtKB-KW"/>
</dbReference>
<dbReference type="EMBL" id="QZCE01000002">
    <property type="protein sequence ID" value="NEZ65132.1"/>
    <property type="molecule type" value="Genomic_DNA"/>
</dbReference>
<name>A0A6M0SBU1_9CYAN</name>
<comment type="caution">
    <text evidence="3">The sequence shown here is derived from an EMBL/GenBank/DDBJ whole genome shotgun (WGS) entry which is preliminary data.</text>
</comment>
<dbReference type="Pfam" id="PF00589">
    <property type="entry name" value="Phage_integrase"/>
    <property type="match status" value="1"/>
</dbReference>
<dbReference type="RefSeq" id="WP_163665970.1">
    <property type="nucleotide sequence ID" value="NZ_QZCE01000002.1"/>
</dbReference>
<dbReference type="Proteomes" id="UP000473574">
    <property type="component" value="Unassembled WGS sequence"/>
</dbReference>
<accession>A0A6M0SBU1</accession>
<dbReference type="PANTHER" id="PTHR30349:SF82">
    <property type="entry name" value="INTEGRASE_RECOMBINASE YOEC-RELATED"/>
    <property type="match status" value="1"/>
</dbReference>
<dbReference type="InterPro" id="IPR013762">
    <property type="entry name" value="Integrase-like_cat_sf"/>
</dbReference>
<dbReference type="AlphaFoldDB" id="A0A6M0SBU1"/>
<dbReference type="GO" id="GO:0015074">
    <property type="term" value="P:DNA integration"/>
    <property type="evidence" value="ECO:0007669"/>
    <property type="project" value="InterPro"/>
</dbReference>
<keyword evidence="1" id="KW-0233">DNA recombination</keyword>
<dbReference type="InterPro" id="IPR002104">
    <property type="entry name" value="Integrase_catalytic"/>
</dbReference>
<proteinExistence type="predicted"/>
<sequence>MAFKKGENPHHPSLGSITKVEPIRDKKAIRRIKKLLEDNPRDLCLFTLGINTAYRANELLSIRIGQVWYLQPGDQLNLKQRKTNKFRSVKLNQSAYQAIQGLLQYLSIDALKDDAPLFMGQRGPLTVSTASRMVKTWCHNVGLKGNYGSHSLRKTWGYWQRMERGTAIPLLMEAFGHATQQQTLTYLGIQSDEIAEIYELEL</sequence>
<gene>
    <name evidence="3" type="ORF">D0962_20530</name>
</gene>
<evidence type="ECO:0000313" key="3">
    <source>
        <dbReference type="EMBL" id="NEZ65132.1"/>
    </source>
</evidence>
<dbReference type="GO" id="GO:0003677">
    <property type="term" value="F:DNA binding"/>
    <property type="evidence" value="ECO:0007669"/>
    <property type="project" value="InterPro"/>
</dbReference>
<evidence type="ECO:0000313" key="4">
    <source>
        <dbReference type="Proteomes" id="UP000473574"/>
    </source>
</evidence>